<protein>
    <submittedName>
        <fullName evidence="1">Uncharacterized protein</fullName>
    </submittedName>
</protein>
<comment type="caution">
    <text evidence="1">The sequence shown here is derived from an EMBL/GenBank/DDBJ whole genome shotgun (WGS) entry which is preliminary data.</text>
</comment>
<accession>A0A645EAG6</accession>
<proteinExistence type="predicted"/>
<reference evidence="1" key="1">
    <citation type="submission" date="2019-08" db="EMBL/GenBank/DDBJ databases">
        <authorList>
            <person name="Kucharzyk K."/>
            <person name="Murdoch R.W."/>
            <person name="Higgins S."/>
            <person name="Loffler F."/>
        </authorList>
    </citation>
    <scope>NUCLEOTIDE SEQUENCE</scope>
</reference>
<dbReference type="AlphaFoldDB" id="A0A645EAG6"/>
<evidence type="ECO:0000313" key="1">
    <source>
        <dbReference type="EMBL" id="MPM98790.1"/>
    </source>
</evidence>
<organism evidence="1">
    <name type="scientific">bioreactor metagenome</name>
    <dbReference type="NCBI Taxonomy" id="1076179"/>
    <lineage>
        <taxon>unclassified sequences</taxon>
        <taxon>metagenomes</taxon>
        <taxon>ecological metagenomes</taxon>
    </lineage>
</organism>
<sequence length="84" mass="9409">MLEIRGRADGLQQGQPIHVGHIPVRHDELETTALQLLQGNRPVLSLVHVGVAQLLEEVADNTTHRGKVIHYQKSHFGISHQLLR</sequence>
<gene>
    <name evidence="1" type="ORF">SDC9_145980</name>
</gene>
<name>A0A645EAG6_9ZZZZ</name>
<dbReference type="EMBL" id="VSSQ01044925">
    <property type="protein sequence ID" value="MPM98790.1"/>
    <property type="molecule type" value="Genomic_DNA"/>
</dbReference>